<evidence type="ECO:0000313" key="1">
    <source>
        <dbReference type="EMBL" id="OCK76267.1"/>
    </source>
</evidence>
<dbReference type="OrthoDB" id="10003767at2759"/>
<accession>A0A8E2E2N8</accession>
<proteinExistence type="predicted"/>
<organism evidence="1 2">
    <name type="scientific">Lepidopterella palustris CBS 459.81</name>
    <dbReference type="NCBI Taxonomy" id="1314670"/>
    <lineage>
        <taxon>Eukaryota</taxon>
        <taxon>Fungi</taxon>
        <taxon>Dikarya</taxon>
        <taxon>Ascomycota</taxon>
        <taxon>Pezizomycotina</taxon>
        <taxon>Dothideomycetes</taxon>
        <taxon>Pleosporomycetidae</taxon>
        <taxon>Mytilinidiales</taxon>
        <taxon>Argynnaceae</taxon>
        <taxon>Lepidopterella</taxon>
    </lineage>
</organism>
<dbReference type="EMBL" id="KV745227">
    <property type="protein sequence ID" value="OCK76267.1"/>
    <property type="molecule type" value="Genomic_DNA"/>
</dbReference>
<dbReference type="Proteomes" id="UP000250266">
    <property type="component" value="Unassembled WGS sequence"/>
</dbReference>
<protein>
    <recommendedName>
        <fullName evidence="3">Aminoglycoside phosphotransferase domain-containing protein</fullName>
    </recommendedName>
</protein>
<keyword evidence="2" id="KW-1185">Reference proteome</keyword>
<gene>
    <name evidence="1" type="ORF">K432DRAFT_428848</name>
</gene>
<reference evidence="1 2" key="1">
    <citation type="journal article" date="2016" name="Nat. Commun.">
        <title>Ectomycorrhizal ecology is imprinted in the genome of the dominant symbiotic fungus Cenococcum geophilum.</title>
        <authorList>
            <consortium name="DOE Joint Genome Institute"/>
            <person name="Peter M."/>
            <person name="Kohler A."/>
            <person name="Ohm R.A."/>
            <person name="Kuo A."/>
            <person name="Krutzmann J."/>
            <person name="Morin E."/>
            <person name="Arend M."/>
            <person name="Barry K.W."/>
            <person name="Binder M."/>
            <person name="Choi C."/>
            <person name="Clum A."/>
            <person name="Copeland A."/>
            <person name="Grisel N."/>
            <person name="Haridas S."/>
            <person name="Kipfer T."/>
            <person name="LaButti K."/>
            <person name="Lindquist E."/>
            <person name="Lipzen A."/>
            <person name="Maire R."/>
            <person name="Meier B."/>
            <person name="Mihaltcheva S."/>
            <person name="Molinier V."/>
            <person name="Murat C."/>
            <person name="Poggeler S."/>
            <person name="Quandt C.A."/>
            <person name="Sperisen C."/>
            <person name="Tritt A."/>
            <person name="Tisserant E."/>
            <person name="Crous P.W."/>
            <person name="Henrissat B."/>
            <person name="Nehls U."/>
            <person name="Egli S."/>
            <person name="Spatafora J.W."/>
            <person name="Grigoriev I.V."/>
            <person name="Martin F.M."/>
        </authorList>
    </citation>
    <scope>NUCLEOTIDE SEQUENCE [LARGE SCALE GENOMIC DNA]</scope>
    <source>
        <strain evidence="1 2">CBS 459.81</strain>
    </source>
</reference>
<name>A0A8E2E2N8_9PEZI</name>
<sequence length="214" mass="24302">MPDNTLWMVRLNNSLIQKSAFADERKRFSNVRLFLESGIATMMFAKRQMKIPVTEAYGFNTTCTNHLGGPYIFIEYVSGQTYPFPFSHRGAICELELRKIYSQLTNFVWQLLLTAFNQITMIKLNSDFAAGAAVGPIIDRKDHQYGPFKDSRKFNTKRAEVVLADEERAQNFSLGDEALKDRVVSAALRKSSAAQAGAETFRRGPFVLQHVDLY</sequence>
<dbReference type="AlphaFoldDB" id="A0A8E2E2N8"/>
<evidence type="ECO:0000313" key="2">
    <source>
        <dbReference type="Proteomes" id="UP000250266"/>
    </source>
</evidence>
<evidence type="ECO:0008006" key="3">
    <source>
        <dbReference type="Google" id="ProtNLM"/>
    </source>
</evidence>